<sequence>MIRLLLAFSVLLTIEFSASSGNS</sequence>
<accession>A0A0A9GSV3</accession>
<name>A0A0A9GSV3_ARUDO</name>
<dbReference type="EMBL" id="GBRH01171277">
    <property type="protein sequence ID" value="JAE26619.1"/>
    <property type="molecule type" value="Transcribed_RNA"/>
</dbReference>
<reference evidence="1" key="2">
    <citation type="journal article" date="2015" name="Data Brief">
        <title>Shoot transcriptome of the giant reed, Arundo donax.</title>
        <authorList>
            <person name="Barrero R.A."/>
            <person name="Guerrero F.D."/>
            <person name="Moolhuijzen P."/>
            <person name="Goolsby J.A."/>
            <person name="Tidwell J."/>
            <person name="Bellgard S.E."/>
            <person name="Bellgard M.I."/>
        </authorList>
    </citation>
    <scope>NUCLEOTIDE SEQUENCE</scope>
    <source>
        <tissue evidence="1">Shoot tissue taken approximately 20 cm above the soil surface</tissue>
    </source>
</reference>
<proteinExistence type="predicted"/>
<dbReference type="AlphaFoldDB" id="A0A0A9GSV3"/>
<reference evidence="1" key="1">
    <citation type="submission" date="2014-09" db="EMBL/GenBank/DDBJ databases">
        <authorList>
            <person name="Magalhaes I.L.F."/>
            <person name="Oliveira U."/>
            <person name="Santos F.R."/>
            <person name="Vidigal T.H.D.A."/>
            <person name="Brescovit A.D."/>
            <person name="Santos A.J."/>
        </authorList>
    </citation>
    <scope>NUCLEOTIDE SEQUENCE</scope>
    <source>
        <tissue evidence="1">Shoot tissue taken approximately 20 cm above the soil surface</tissue>
    </source>
</reference>
<protein>
    <submittedName>
        <fullName evidence="1">Uncharacterized protein</fullName>
    </submittedName>
</protein>
<evidence type="ECO:0000313" key="1">
    <source>
        <dbReference type="EMBL" id="JAE26619.1"/>
    </source>
</evidence>
<organism evidence="1">
    <name type="scientific">Arundo donax</name>
    <name type="common">Giant reed</name>
    <name type="synonym">Donax arundinaceus</name>
    <dbReference type="NCBI Taxonomy" id="35708"/>
    <lineage>
        <taxon>Eukaryota</taxon>
        <taxon>Viridiplantae</taxon>
        <taxon>Streptophyta</taxon>
        <taxon>Embryophyta</taxon>
        <taxon>Tracheophyta</taxon>
        <taxon>Spermatophyta</taxon>
        <taxon>Magnoliopsida</taxon>
        <taxon>Liliopsida</taxon>
        <taxon>Poales</taxon>
        <taxon>Poaceae</taxon>
        <taxon>PACMAD clade</taxon>
        <taxon>Arundinoideae</taxon>
        <taxon>Arundineae</taxon>
        <taxon>Arundo</taxon>
    </lineage>
</organism>